<dbReference type="EMBL" id="FMZC01000001">
    <property type="protein sequence ID" value="SDC07207.1"/>
    <property type="molecule type" value="Genomic_DNA"/>
</dbReference>
<dbReference type="GO" id="GO:0006310">
    <property type="term" value="P:DNA recombination"/>
    <property type="evidence" value="ECO:0007669"/>
    <property type="project" value="InterPro"/>
</dbReference>
<proteinExistence type="predicted"/>
<reference evidence="2 3" key="1">
    <citation type="submission" date="2016-10" db="EMBL/GenBank/DDBJ databases">
        <authorList>
            <person name="de Groot N.N."/>
        </authorList>
    </citation>
    <scope>NUCLEOTIDE SEQUENCE [LARGE SCALE GENOMIC DNA]</scope>
    <source>
        <strain evidence="2 3">DSM 16619</strain>
    </source>
</reference>
<dbReference type="Proteomes" id="UP000198781">
    <property type="component" value="Unassembled WGS sequence"/>
</dbReference>
<dbReference type="STRING" id="187868.SAMN05192589_101197"/>
<sequence length="223" mass="25813">MKKEHGEKNILCMYLHLDEKTPHIEVYVVPIDAKGKLNCKSFLGGQAKLRDLQTRYANHNKDFGLQRGLNGSKATHQQVQKFYEQIKQPVKVNNENLQKAVKLEAPALKNILNPDVYLKEQEAKIYAKVARLFASTVYENKIIQQAKKILREWKRAEADAEKLKYKLESEKEALQKKLNRHTKAIQQLDQLQIDNKDLQKSLSNALIENQLLKNNINPSKVKM</sequence>
<evidence type="ECO:0000313" key="2">
    <source>
        <dbReference type="EMBL" id="SDC07207.1"/>
    </source>
</evidence>
<name>A0A1G6IL41_9BURK</name>
<dbReference type="Gene3D" id="3.30.930.30">
    <property type="match status" value="1"/>
</dbReference>
<dbReference type="CDD" id="cd17242">
    <property type="entry name" value="MobM_relaxase"/>
    <property type="match status" value="1"/>
</dbReference>
<keyword evidence="1" id="KW-0175">Coiled coil</keyword>
<accession>A0A1G6IL41</accession>
<dbReference type="AlphaFoldDB" id="A0A1G6IL41"/>
<organism evidence="2 3">
    <name type="scientific">Paracidovorax valerianellae</name>
    <dbReference type="NCBI Taxonomy" id="187868"/>
    <lineage>
        <taxon>Bacteria</taxon>
        <taxon>Pseudomonadati</taxon>
        <taxon>Pseudomonadota</taxon>
        <taxon>Betaproteobacteria</taxon>
        <taxon>Burkholderiales</taxon>
        <taxon>Comamonadaceae</taxon>
        <taxon>Paracidovorax</taxon>
    </lineage>
</organism>
<evidence type="ECO:0000256" key="1">
    <source>
        <dbReference type="SAM" id="Coils"/>
    </source>
</evidence>
<dbReference type="InterPro" id="IPR001668">
    <property type="entry name" value="Mob_Pre"/>
</dbReference>
<keyword evidence="3" id="KW-1185">Reference proteome</keyword>
<gene>
    <name evidence="2" type="ORF">SAMN05192589_101197</name>
</gene>
<evidence type="ECO:0000313" key="3">
    <source>
        <dbReference type="Proteomes" id="UP000198781"/>
    </source>
</evidence>
<dbReference type="GO" id="GO:0003677">
    <property type="term" value="F:DNA binding"/>
    <property type="evidence" value="ECO:0007669"/>
    <property type="project" value="InterPro"/>
</dbReference>
<protein>
    <submittedName>
        <fullName evidence="2">Plasmid recombination enzyme</fullName>
    </submittedName>
</protein>
<feature type="coiled-coil region" evidence="1">
    <location>
        <begin position="143"/>
        <end position="215"/>
    </location>
</feature>
<dbReference type="Pfam" id="PF01076">
    <property type="entry name" value="Mob_Pre"/>
    <property type="match status" value="1"/>
</dbReference>